<organism evidence="3 4">
    <name type="scientific">Kwoniella heveanensis BCC8398</name>
    <dbReference type="NCBI Taxonomy" id="1296120"/>
    <lineage>
        <taxon>Eukaryota</taxon>
        <taxon>Fungi</taxon>
        <taxon>Dikarya</taxon>
        <taxon>Basidiomycota</taxon>
        <taxon>Agaricomycotina</taxon>
        <taxon>Tremellomycetes</taxon>
        <taxon>Tremellales</taxon>
        <taxon>Cryptococcaceae</taxon>
        <taxon>Kwoniella</taxon>
    </lineage>
</organism>
<keyword evidence="4" id="KW-1185">Reference proteome</keyword>
<dbReference type="EMBL" id="KI669517">
    <property type="protein sequence ID" value="OCF30438.1"/>
    <property type="molecule type" value="Genomic_DNA"/>
</dbReference>
<feature type="region of interest" description="Disordered" evidence="1">
    <location>
        <begin position="1"/>
        <end position="22"/>
    </location>
</feature>
<gene>
    <name evidence="3" type="ORF">I316_07925</name>
</gene>
<reference evidence="4" key="2">
    <citation type="submission" date="2013-12" db="EMBL/GenBank/DDBJ databases">
        <title>Evolution of pathogenesis and genome organization in the Tremellales.</title>
        <authorList>
            <person name="Cuomo C."/>
            <person name="Litvintseva A."/>
            <person name="Heitman J."/>
            <person name="Chen Y."/>
            <person name="Sun S."/>
            <person name="Springer D."/>
            <person name="Dromer F."/>
            <person name="Young S."/>
            <person name="Zeng Q."/>
            <person name="Chapman S."/>
            <person name="Gujja S."/>
            <person name="Saif S."/>
            <person name="Birren B."/>
        </authorList>
    </citation>
    <scope>NUCLEOTIDE SEQUENCE [LARGE SCALE GENOMIC DNA]</scope>
    <source>
        <strain evidence="4">BCC8398</strain>
    </source>
</reference>
<dbReference type="AlphaFoldDB" id="A0A1B9GHE3"/>
<evidence type="ECO:0000313" key="3">
    <source>
        <dbReference type="EMBL" id="OCF30438.1"/>
    </source>
</evidence>
<evidence type="ECO:0000313" key="4">
    <source>
        <dbReference type="Proteomes" id="UP000092666"/>
    </source>
</evidence>
<sequence>MPPPSSSSSSSSTTSPRRHLQHDPNIDINKYMWTTCLWVATTLFLVQSAPMIGASPLDMPAKRISSPVTLSSTSSSFLADDVGQHPQGFSDDILLPNSPDDNAVRLNTGDSDVGGKLRERYLLDTRAEGDASDQGEGGGGGGGGGINGATIGGVVGAILVVAALIVFLYLRSRGHSQRSLTQLPQYPHQHQHQIEPHLVLPPYPSPPKGYAQPIPYPAVHNQTLPRYTGPQFSSAYVSGPGTHEGVAYPAAIHPNSGMRSGGSGYVSRAVVGGGGAKTKKGVKWGGVGVRNY</sequence>
<keyword evidence="2" id="KW-0812">Transmembrane</keyword>
<name>A0A1B9GHE3_9TREE</name>
<dbReference type="Proteomes" id="UP000092666">
    <property type="component" value="Unassembled WGS sequence"/>
</dbReference>
<reference evidence="3 4" key="1">
    <citation type="submission" date="2013-07" db="EMBL/GenBank/DDBJ databases">
        <title>The Genome Sequence of Cryptococcus heveanensis BCC8398.</title>
        <authorList>
            <consortium name="The Broad Institute Genome Sequencing Platform"/>
            <person name="Cuomo C."/>
            <person name="Litvintseva A."/>
            <person name="Chen Y."/>
            <person name="Heitman J."/>
            <person name="Sun S."/>
            <person name="Springer D."/>
            <person name="Dromer F."/>
            <person name="Young S.K."/>
            <person name="Zeng Q."/>
            <person name="Gargeya S."/>
            <person name="Fitzgerald M."/>
            <person name="Abouelleil A."/>
            <person name="Alvarado L."/>
            <person name="Berlin A.M."/>
            <person name="Chapman S.B."/>
            <person name="Dewar J."/>
            <person name="Goldberg J."/>
            <person name="Griggs A."/>
            <person name="Gujja S."/>
            <person name="Hansen M."/>
            <person name="Howarth C."/>
            <person name="Imamovic A."/>
            <person name="Larimer J."/>
            <person name="McCowan C."/>
            <person name="Murphy C."/>
            <person name="Pearson M."/>
            <person name="Priest M."/>
            <person name="Roberts A."/>
            <person name="Saif S."/>
            <person name="Shea T."/>
            <person name="Sykes S."/>
            <person name="Wortman J."/>
            <person name="Nusbaum C."/>
            <person name="Birren B."/>
        </authorList>
    </citation>
    <scope>NUCLEOTIDE SEQUENCE [LARGE SCALE GENOMIC DNA]</scope>
    <source>
        <strain evidence="3 4">BCC8398</strain>
    </source>
</reference>
<feature type="transmembrane region" description="Helical" evidence="2">
    <location>
        <begin position="149"/>
        <end position="170"/>
    </location>
</feature>
<feature type="compositionally biased region" description="Low complexity" evidence="1">
    <location>
        <begin position="1"/>
        <end position="15"/>
    </location>
</feature>
<evidence type="ECO:0000256" key="2">
    <source>
        <dbReference type="SAM" id="Phobius"/>
    </source>
</evidence>
<evidence type="ECO:0008006" key="5">
    <source>
        <dbReference type="Google" id="ProtNLM"/>
    </source>
</evidence>
<evidence type="ECO:0000256" key="1">
    <source>
        <dbReference type="SAM" id="MobiDB-lite"/>
    </source>
</evidence>
<proteinExistence type="predicted"/>
<protein>
    <recommendedName>
        <fullName evidence="5">Transmembrane protein</fullName>
    </recommendedName>
</protein>
<accession>A0A1B9GHE3</accession>
<keyword evidence="2" id="KW-0472">Membrane</keyword>
<keyword evidence="2" id="KW-1133">Transmembrane helix</keyword>